<protein>
    <submittedName>
        <fullName evidence="3">Spindle assembly checkpoint component mad1</fullName>
    </submittedName>
</protein>
<name>A0A2K1R1I7_9PEZI</name>
<sequence>MDRSLTLINAQIQFLDTRLALLHIPLHLYPHFIQPILQLLALVGIDEPDEDGIPRRPWAFYYPFANISVTTIECSIVCPRHLVTELFSPILCSLSPTAQSQVSISRDDFVVIAVGGEGTEAGQRVLDLTAPLALAGISIFFITSYYSDFVLVPLKARTTVITALESQGFAFSPQPNGHSQMTNISSPLHGHHHKKTSSSSTPSSNSGPNPFFQKSSPTTPPASTIEEWQSRTFALLRRTAIHPVLDTTLRLASAAAHRADHATQARLMHHITSCLITSPPPRFLSLTFSDTDSLSLTLDRDLLRRFPGSYEMGFKGSGDGYANGGGIGGSGAEVLLLSDEVTVPISLDLRDLPEESTGIVCGVAGRLLERMGGGGRRGVNISYLSTVRAGNVLVGEEEVEEALEALREIEGGAC</sequence>
<dbReference type="OrthoDB" id="58529at2759"/>
<dbReference type="Gene3D" id="3.30.2130.10">
    <property type="entry name" value="VC0802-like"/>
    <property type="match status" value="2"/>
</dbReference>
<organism evidence="3 4">
    <name type="scientific">Sphaceloma murrayae</name>
    <dbReference type="NCBI Taxonomy" id="2082308"/>
    <lineage>
        <taxon>Eukaryota</taxon>
        <taxon>Fungi</taxon>
        <taxon>Dikarya</taxon>
        <taxon>Ascomycota</taxon>
        <taxon>Pezizomycotina</taxon>
        <taxon>Dothideomycetes</taxon>
        <taxon>Dothideomycetidae</taxon>
        <taxon>Myriangiales</taxon>
        <taxon>Elsinoaceae</taxon>
        <taxon>Sphaceloma</taxon>
    </lineage>
</organism>
<dbReference type="InterPro" id="IPR027795">
    <property type="entry name" value="CASTOR_ACT_dom"/>
</dbReference>
<reference evidence="3 4" key="1">
    <citation type="submission" date="2017-06" db="EMBL/GenBank/DDBJ databases">
        <title>Draft genome sequence of a variant of Elsinoe murrayae.</title>
        <authorList>
            <person name="Cheng Q."/>
        </authorList>
    </citation>
    <scope>NUCLEOTIDE SEQUENCE [LARGE SCALE GENOMIC DNA]</scope>
    <source>
        <strain evidence="3 4">CQ-2017a</strain>
    </source>
</reference>
<feature type="compositionally biased region" description="Polar residues" evidence="1">
    <location>
        <begin position="173"/>
        <end position="186"/>
    </location>
</feature>
<accession>A0A2K1R1I7</accession>
<proteinExistence type="predicted"/>
<dbReference type="PANTHER" id="PTHR31131">
    <property type="entry name" value="CHROMOSOME 1, WHOLE GENOME SHOTGUN SEQUENCE"/>
    <property type="match status" value="1"/>
</dbReference>
<evidence type="ECO:0000259" key="2">
    <source>
        <dbReference type="Pfam" id="PF13840"/>
    </source>
</evidence>
<dbReference type="PANTHER" id="PTHR31131:SF6">
    <property type="entry name" value="CASTOR ACT DOMAIN-CONTAINING PROTEIN"/>
    <property type="match status" value="1"/>
</dbReference>
<dbReference type="AlphaFoldDB" id="A0A2K1R1I7"/>
<dbReference type="SUPFAM" id="SSF55021">
    <property type="entry name" value="ACT-like"/>
    <property type="match status" value="1"/>
</dbReference>
<feature type="region of interest" description="Disordered" evidence="1">
    <location>
        <begin position="172"/>
        <end position="224"/>
    </location>
</feature>
<evidence type="ECO:0000313" key="4">
    <source>
        <dbReference type="Proteomes" id="UP000243797"/>
    </source>
</evidence>
<feature type="domain" description="CASTOR ACT" evidence="2">
    <location>
        <begin position="105"/>
        <end position="165"/>
    </location>
</feature>
<evidence type="ECO:0000313" key="3">
    <source>
        <dbReference type="EMBL" id="PNS21141.1"/>
    </source>
</evidence>
<dbReference type="InParanoid" id="A0A2K1R1I7"/>
<dbReference type="GO" id="GO:0046394">
    <property type="term" value="P:carboxylic acid biosynthetic process"/>
    <property type="evidence" value="ECO:0007669"/>
    <property type="project" value="UniProtKB-ARBA"/>
</dbReference>
<feature type="compositionally biased region" description="Low complexity" evidence="1">
    <location>
        <begin position="197"/>
        <end position="209"/>
    </location>
</feature>
<dbReference type="Proteomes" id="UP000243797">
    <property type="component" value="Unassembled WGS sequence"/>
</dbReference>
<keyword evidence="4" id="KW-1185">Reference proteome</keyword>
<dbReference type="InterPro" id="IPR051719">
    <property type="entry name" value="CASTOR_mTORC1"/>
</dbReference>
<gene>
    <name evidence="3" type="ORF">CAC42_3479</name>
</gene>
<dbReference type="GO" id="GO:0006520">
    <property type="term" value="P:amino acid metabolic process"/>
    <property type="evidence" value="ECO:0007669"/>
    <property type="project" value="UniProtKB-ARBA"/>
</dbReference>
<evidence type="ECO:0000256" key="1">
    <source>
        <dbReference type="SAM" id="MobiDB-lite"/>
    </source>
</evidence>
<dbReference type="EMBL" id="NKHZ01000012">
    <property type="protein sequence ID" value="PNS21141.1"/>
    <property type="molecule type" value="Genomic_DNA"/>
</dbReference>
<dbReference type="InterPro" id="IPR045865">
    <property type="entry name" value="ACT-like_dom_sf"/>
</dbReference>
<comment type="caution">
    <text evidence="3">The sequence shown here is derived from an EMBL/GenBank/DDBJ whole genome shotgun (WGS) entry which is preliminary data.</text>
</comment>
<dbReference type="Pfam" id="PF13840">
    <property type="entry name" value="ACT_7"/>
    <property type="match status" value="1"/>
</dbReference>